<feature type="transmembrane region" description="Helical" evidence="1">
    <location>
        <begin position="7"/>
        <end position="25"/>
    </location>
</feature>
<dbReference type="EMBL" id="JACSNV010000014">
    <property type="protein sequence ID" value="MBM6878463.1"/>
    <property type="molecule type" value="Genomic_DNA"/>
</dbReference>
<keyword evidence="4" id="KW-1185">Reference proteome</keyword>
<feature type="transmembrane region" description="Helical" evidence="1">
    <location>
        <begin position="154"/>
        <end position="175"/>
    </location>
</feature>
<organism evidence="3 4">
    <name type="scientific">Anaerotignum lactatifermentans</name>
    <dbReference type="NCBI Taxonomy" id="160404"/>
    <lineage>
        <taxon>Bacteria</taxon>
        <taxon>Bacillati</taxon>
        <taxon>Bacillota</taxon>
        <taxon>Clostridia</taxon>
        <taxon>Lachnospirales</taxon>
        <taxon>Anaerotignaceae</taxon>
        <taxon>Anaerotignum</taxon>
    </lineage>
</organism>
<comment type="caution">
    <text evidence="3">The sequence shown here is derived from an EMBL/GenBank/DDBJ whole genome shotgun (WGS) entry which is preliminary data.</text>
</comment>
<feature type="transmembrane region" description="Helical" evidence="1">
    <location>
        <begin position="74"/>
        <end position="98"/>
    </location>
</feature>
<protein>
    <submittedName>
        <fullName evidence="3">Spore maturation protein</fullName>
    </submittedName>
</protein>
<dbReference type="Proteomes" id="UP000729290">
    <property type="component" value="Unassembled WGS sequence"/>
</dbReference>
<feature type="domain" description="Nucleoside transporter/FeoB GTPase Gate" evidence="2">
    <location>
        <begin position="46"/>
        <end position="144"/>
    </location>
</feature>
<feature type="transmembrane region" description="Helical" evidence="1">
    <location>
        <begin position="118"/>
        <end position="142"/>
    </location>
</feature>
<proteinExistence type="predicted"/>
<dbReference type="Pfam" id="PF07670">
    <property type="entry name" value="Gate"/>
    <property type="match status" value="1"/>
</dbReference>
<gene>
    <name evidence="3" type="ORF">H9X83_09900</name>
</gene>
<reference evidence="3 4" key="1">
    <citation type="journal article" date="2021" name="Sci. Rep.">
        <title>The distribution of antibiotic resistance genes in chicken gut microbiota commensals.</title>
        <authorList>
            <person name="Juricova H."/>
            <person name="Matiasovicova J."/>
            <person name="Kubasova T."/>
            <person name="Cejkova D."/>
            <person name="Rychlik I."/>
        </authorList>
    </citation>
    <scope>NUCLEOTIDE SEQUENCE [LARGE SCALE GENOMIC DNA]</scope>
    <source>
        <strain evidence="3 4">An431b</strain>
    </source>
</reference>
<evidence type="ECO:0000313" key="4">
    <source>
        <dbReference type="Proteomes" id="UP000729290"/>
    </source>
</evidence>
<keyword evidence="1" id="KW-0472">Membrane</keyword>
<dbReference type="InterPro" id="IPR011642">
    <property type="entry name" value="Gate_dom"/>
</dbReference>
<evidence type="ECO:0000256" key="1">
    <source>
        <dbReference type="SAM" id="Phobius"/>
    </source>
</evidence>
<evidence type="ECO:0000313" key="3">
    <source>
        <dbReference type="EMBL" id="MBM6878463.1"/>
    </source>
</evidence>
<sequence>MKALLVLSNFIIPVTVLVIVVFGALRRVNLYEAFLEGAKTGLQTVVDILPTLIGLFVAVEVLRAGGLLELLTTLLTPLEACLGFPAALAPLTLVRLVSSSAAVGLLMELFADYGPDSFLGRAASVMMCCTETVFYTMSLYFLSVKVTKTRHTLLCALAANFVGVWAALAITGWVFGK</sequence>
<accession>A0ABS2GCE0</accession>
<feature type="transmembrane region" description="Helical" evidence="1">
    <location>
        <begin position="45"/>
        <end position="62"/>
    </location>
</feature>
<dbReference type="InterPro" id="IPR052549">
    <property type="entry name" value="SpmB"/>
</dbReference>
<evidence type="ECO:0000259" key="2">
    <source>
        <dbReference type="Pfam" id="PF07670"/>
    </source>
</evidence>
<keyword evidence="1" id="KW-0812">Transmembrane</keyword>
<keyword evidence="1" id="KW-1133">Transmembrane helix</keyword>
<dbReference type="PANTHER" id="PTHR35793:SF2">
    <property type="entry name" value="INNER MEMBRANE PROTEIN YJIG"/>
    <property type="match status" value="1"/>
</dbReference>
<dbReference type="PANTHER" id="PTHR35793">
    <property type="entry name" value="INNER MEMBRANE PROTEIN YJIG"/>
    <property type="match status" value="1"/>
</dbReference>
<dbReference type="RefSeq" id="WP_205134212.1">
    <property type="nucleotide sequence ID" value="NZ_JACSNT010000014.1"/>
</dbReference>
<name>A0ABS2GCE0_9FIRM</name>